<dbReference type="Proteomes" id="UP001178288">
    <property type="component" value="Chromosome"/>
</dbReference>
<reference evidence="1" key="1">
    <citation type="submission" date="2023-05" db="EMBL/GenBank/DDBJ databases">
        <title>Comparative genomics of Bacillaceae isolates and their secondary metabolite potential.</title>
        <authorList>
            <person name="Song L."/>
            <person name="Nielsen L.J."/>
            <person name="Mohite O."/>
            <person name="Xu X."/>
            <person name="Weber T."/>
            <person name="Kovacs A.T."/>
        </authorList>
    </citation>
    <scope>NUCLEOTIDE SEQUENCE</scope>
    <source>
        <strain evidence="1">XLM17</strain>
    </source>
</reference>
<evidence type="ECO:0000313" key="1">
    <source>
        <dbReference type="EMBL" id="WHY84365.1"/>
    </source>
</evidence>
<gene>
    <name evidence="1" type="ORF">QNH39_17075</name>
</gene>
<dbReference type="EMBL" id="CP126114">
    <property type="protein sequence ID" value="WHY84365.1"/>
    <property type="molecule type" value="Genomic_DNA"/>
</dbReference>
<keyword evidence="2" id="KW-1185">Reference proteome</keyword>
<evidence type="ECO:0000313" key="2">
    <source>
        <dbReference type="Proteomes" id="UP001178288"/>
    </source>
</evidence>
<organism evidence="1 2">
    <name type="scientific">Neobacillus novalis</name>
    <dbReference type="NCBI Taxonomy" id="220687"/>
    <lineage>
        <taxon>Bacteria</taxon>
        <taxon>Bacillati</taxon>
        <taxon>Bacillota</taxon>
        <taxon>Bacilli</taxon>
        <taxon>Bacillales</taxon>
        <taxon>Bacillaceae</taxon>
        <taxon>Neobacillus</taxon>
    </lineage>
</organism>
<proteinExistence type="predicted"/>
<protein>
    <recommendedName>
        <fullName evidence="3">Group-specific protein</fullName>
    </recommendedName>
</protein>
<name>A0AA95MIU3_9BACI</name>
<dbReference type="AlphaFoldDB" id="A0AA95MIU3"/>
<accession>A0AA95MIU3</accession>
<dbReference type="KEGG" id="nnv:QNH39_17075"/>
<evidence type="ECO:0008006" key="3">
    <source>
        <dbReference type="Google" id="ProtNLM"/>
    </source>
</evidence>
<sequence length="175" mass="19935">MFDPTAFDNMKVVIEGALYDLDSSGAIVITDRNDLINMAKMSRQFNVSFQLPNSSITAVIEMKSMLVNLAAELIPNSQSGQLAGCHVKLQFFLEHHDKKLDYHALEAILLNLWGETRKITMAVQYDPLESEKKVSNVITVEFDRLISEDQLDDLVVMTEVMTTSLQQLEHFYYEK</sequence>
<dbReference type="RefSeq" id="WP_066089075.1">
    <property type="nucleotide sequence ID" value="NZ_CP126114.1"/>
</dbReference>